<evidence type="ECO:0000256" key="9">
    <source>
        <dbReference type="ARBA" id="ARBA00023237"/>
    </source>
</evidence>
<evidence type="ECO:0000256" key="5">
    <source>
        <dbReference type="ARBA" id="ARBA00022692"/>
    </source>
</evidence>
<dbReference type="Proteomes" id="UP000291106">
    <property type="component" value="Chromosome"/>
</dbReference>
<evidence type="ECO:0000259" key="14">
    <source>
        <dbReference type="Pfam" id="PF00593"/>
    </source>
</evidence>
<dbReference type="InterPro" id="IPR039426">
    <property type="entry name" value="TonB-dep_rcpt-like"/>
</dbReference>
<dbReference type="GO" id="GO:0015891">
    <property type="term" value="P:siderophore transport"/>
    <property type="evidence" value="ECO:0007669"/>
    <property type="project" value="InterPro"/>
</dbReference>
<dbReference type="SUPFAM" id="SSF56935">
    <property type="entry name" value="Porins"/>
    <property type="match status" value="1"/>
</dbReference>
<sequence length="726" mass="81024">MQNHGLFQKSAIAIAVSLASSVAIAQSADEATTTEPTLDTPTVEQSINLDTIERIEIHHKWQPYRGNVPLSKTPQAIDTISSETLENAGITRFQEALDMSSSVVRQNSSGGLWDSFAVRGFAGDENNAAGYLVNGYNVGRGYNGRRSTSNIEVIEVMKGPGSALYGQGEPGGTISIITKKPKFEEQGYVQLTLGDYDKKYTEFDYTNGISEDVAFRINGSYEDSDTYRDHVYFKSLNLHPSLLWNISDRTSVNYEMEILDQEKPLDRGVFVLDNDFDAASTNAFYGDIKDGAHNVKALGHQASLRHTLSDTWHLLTGFSYRESSFKGQSSDAELSAGRQLIYDDPTKLSRQRRERDYQARDFTTRLEVSGTSTLFGLENNFLIGGDYYDYHVDTKLNRWRTAYGSGDPTYAIDPNNPNYDQVQPETSVQTDQTEDQQAGGVYVQDQIMLGDRASILIGARYDKFKQEIYDFTRDRAQSQSKSALNPRLGITYEITDAVNLYTNYAEGFRPNPGLDSNGDAFDPEKSKSFEVGAKWQNASDTFSGNIAWFNSTKSNILTADPSNPDFSATLGEATSQGIELELTSYITDNTNVKLAYSYTDAKTANETTNPDWGVTIPKGSRLINIAEHVGNFSLNHYANIKSMEAYFGTTVNYVGDRLGETTDPDYILPAYTLVNLHASLQVNNDLSLKFDINNLFNTKYFESSYHKLWTMPGEPLNFQVSVKYQF</sequence>
<feature type="domain" description="TonB-dependent receptor plug" evidence="15">
    <location>
        <begin position="70"/>
        <end position="173"/>
    </location>
</feature>
<feature type="compositionally biased region" description="Polar residues" evidence="12">
    <location>
        <begin position="415"/>
        <end position="431"/>
    </location>
</feature>
<reference evidence="16 17" key="1">
    <citation type="submission" date="2019-02" db="EMBL/GenBank/DDBJ databases">
        <title>Shewanella sp. D4-2 isolated from Dokdo Island.</title>
        <authorList>
            <person name="Baek K."/>
        </authorList>
    </citation>
    <scope>NUCLEOTIDE SEQUENCE [LARGE SCALE GENOMIC DNA]</scope>
    <source>
        <strain evidence="16 17">D4-2</strain>
    </source>
</reference>
<dbReference type="KEGG" id="smai:EXU30_16155"/>
<dbReference type="InterPro" id="IPR036942">
    <property type="entry name" value="Beta-barrel_TonB_sf"/>
</dbReference>
<dbReference type="Pfam" id="PF00593">
    <property type="entry name" value="TonB_dep_Rec_b-barrel"/>
    <property type="match status" value="1"/>
</dbReference>
<proteinExistence type="inferred from homology"/>
<evidence type="ECO:0000256" key="1">
    <source>
        <dbReference type="ARBA" id="ARBA00004571"/>
    </source>
</evidence>
<dbReference type="InterPro" id="IPR000531">
    <property type="entry name" value="Beta-barrel_TonB"/>
</dbReference>
<dbReference type="AlphaFoldDB" id="A0A411PKI6"/>
<dbReference type="PANTHER" id="PTHR32552:SF90">
    <property type="entry name" value="METAL-PSEUDOPALINE RECEPTOR CNTO"/>
    <property type="match status" value="1"/>
</dbReference>
<feature type="region of interest" description="Disordered" evidence="12">
    <location>
        <begin position="408"/>
        <end position="437"/>
    </location>
</feature>
<dbReference type="PANTHER" id="PTHR32552">
    <property type="entry name" value="FERRICHROME IRON RECEPTOR-RELATED"/>
    <property type="match status" value="1"/>
</dbReference>
<keyword evidence="9 10" id="KW-0998">Cell outer membrane</keyword>
<evidence type="ECO:0000256" key="8">
    <source>
        <dbReference type="ARBA" id="ARBA00023170"/>
    </source>
</evidence>
<dbReference type="CDD" id="cd01347">
    <property type="entry name" value="ligand_gated_channel"/>
    <property type="match status" value="1"/>
</dbReference>
<keyword evidence="8 16" id="KW-0675">Receptor</keyword>
<feature type="chain" id="PRO_5019549928" evidence="13">
    <location>
        <begin position="26"/>
        <end position="726"/>
    </location>
</feature>
<dbReference type="RefSeq" id="WP_130601739.1">
    <property type="nucleotide sequence ID" value="NZ_CP036200.1"/>
</dbReference>
<dbReference type="Pfam" id="PF07715">
    <property type="entry name" value="Plug"/>
    <property type="match status" value="1"/>
</dbReference>
<organism evidence="16 17">
    <name type="scientific">Shewanella maritima</name>
    <dbReference type="NCBI Taxonomy" id="2520507"/>
    <lineage>
        <taxon>Bacteria</taxon>
        <taxon>Pseudomonadati</taxon>
        <taxon>Pseudomonadota</taxon>
        <taxon>Gammaproteobacteria</taxon>
        <taxon>Alteromonadales</taxon>
        <taxon>Shewanellaceae</taxon>
        <taxon>Shewanella</taxon>
    </lineage>
</organism>
<gene>
    <name evidence="16" type="ORF">EXU30_16155</name>
</gene>
<evidence type="ECO:0000256" key="7">
    <source>
        <dbReference type="ARBA" id="ARBA00023136"/>
    </source>
</evidence>
<dbReference type="InterPro" id="IPR012910">
    <property type="entry name" value="Plug_dom"/>
</dbReference>
<evidence type="ECO:0000259" key="15">
    <source>
        <dbReference type="Pfam" id="PF07715"/>
    </source>
</evidence>
<comment type="subcellular location">
    <subcellularLocation>
        <location evidence="1 10">Cell outer membrane</location>
        <topology evidence="1 10">Multi-pass membrane protein</topology>
    </subcellularLocation>
</comment>
<accession>A0A411PKI6</accession>
<evidence type="ECO:0000313" key="16">
    <source>
        <dbReference type="EMBL" id="QBF84033.1"/>
    </source>
</evidence>
<dbReference type="EMBL" id="CP036200">
    <property type="protein sequence ID" value="QBF84033.1"/>
    <property type="molecule type" value="Genomic_DNA"/>
</dbReference>
<feature type="domain" description="TonB-dependent receptor-like beta-barrel" evidence="14">
    <location>
        <begin position="246"/>
        <end position="695"/>
    </location>
</feature>
<dbReference type="GO" id="GO:0038023">
    <property type="term" value="F:signaling receptor activity"/>
    <property type="evidence" value="ECO:0007669"/>
    <property type="project" value="InterPro"/>
</dbReference>
<name>A0A411PKI6_9GAMM</name>
<dbReference type="OrthoDB" id="127311at2"/>
<protein>
    <submittedName>
        <fullName evidence="16">TonB-dependent siderophore receptor</fullName>
    </submittedName>
</protein>
<dbReference type="GO" id="GO:0009279">
    <property type="term" value="C:cell outer membrane"/>
    <property type="evidence" value="ECO:0007669"/>
    <property type="project" value="UniProtKB-SubCell"/>
</dbReference>
<dbReference type="GO" id="GO:0015344">
    <property type="term" value="F:siderophore uptake transmembrane transporter activity"/>
    <property type="evidence" value="ECO:0007669"/>
    <property type="project" value="TreeGrafter"/>
</dbReference>
<dbReference type="Gene3D" id="2.40.170.20">
    <property type="entry name" value="TonB-dependent receptor, beta-barrel domain"/>
    <property type="match status" value="1"/>
</dbReference>
<keyword evidence="17" id="KW-1185">Reference proteome</keyword>
<comment type="similarity">
    <text evidence="2 10 11">Belongs to the TonB-dependent receptor family.</text>
</comment>
<keyword evidence="6 11" id="KW-0798">TonB box</keyword>
<evidence type="ECO:0000256" key="6">
    <source>
        <dbReference type="ARBA" id="ARBA00023077"/>
    </source>
</evidence>
<dbReference type="InterPro" id="IPR010105">
    <property type="entry name" value="TonB_sidphr_rcpt"/>
</dbReference>
<dbReference type="InterPro" id="IPR037066">
    <property type="entry name" value="Plug_dom_sf"/>
</dbReference>
<evidence type="ECO:0000256" key="13">
    <source>
        <dbReference type="SAM" id="SignalP"/>
    </source>
</evidence>
<evidence type="ECO:0000256" key="3">
    <source>
        <dbReference type="ARBA" id="ARBA00022448"/>
    </source>
</evidence>
<feature type="signal peptide" evidence="13">
    <location>
        <begin position="1"/>
        <end position="25"/>
    </location>
</feature>
<keyword evidence="7 10" id="KW-0472">Membrane</keyword>
<keyword evidence="3 10" id="KW-0813">Transport</keyword>
<keyword evidence="4 10" id="KW-1134">Transmembrane beta strand</keyword>
<evidence type="ECO:0000256" key="11">
    <source>
        <dbReference type="RuleBase" id="RU003357"/>
    </source>
</evidence>
<keyword evidence="13" id="KW-0732">Signal</keyword>
<keyword evidence="5 10" id="KW-0812">Transmembrane</keyword>
<evidence type="ECO:0000256" key="10">
    <source>
        <dbReference type="PROSITE-ProRule" id="PRU01360"/>
    </source>
</evidence>
<evidence type="ECO:0000256" key="4">
    <source>
        <dbReference type="ARBA" id="ARBA00022452"/>
    </source>
</evidence>
<evidence type="ECO:0000256" key="2">
    <source>
        <dbReference type="ARBA" id="ARBA00009810"/>
    </source>
</evidence>
<evidence type="ECO:0000313" key="17">
    <source>
        <dbReference type="Proteomes" id="UP000291106"/>
    </source>
</evidence>
<dbReference type="PROSITE" id="PS52016">
    <property type="entry name" value="TONB_DEPENDENT_REC_3"/>
    <property type="match status" value="1"/>
</dbReference>
<dbReference type="Gene3D" id="2.170.130.10">
    <property type="entry name" value="TonB-dependent receptor, plug domain"/>
    <property type="match status" value="1"/>
</dbReference>
<dbReference type="NCBIfam" id="TIGR01783">
    <property type="entry name" value="TonB-siderophor"/>
    <property type="match status" value="1"/>
</dbReference>
<evidence type="ECO:0000256" key="12">
    <source>
        <dbReference type="SAM" id="MobiDB-lite"/>
    </source>
</evidence>